<keyword evidence="2" id="KW-1185">Reference proteome</keyword>
<evidence type="ECO:0000313" key="2">
    <source>
        <dbReference type="Proteomes" id="UP001431209"/>
    </source>
</evidence>
<comment type="caution">
    <text evidence="1">The sequence shown here is derived from an EMBL/GenBank/DDBJ whole genome shotgun (WGS) entry which is preliminary data.</text>
</comment>
<proteinExistence type="predicted"/>
<accession>A0AAW2YJ52</accession>
<gene>
    <name evidence="1" type="ORF">AKO1_005453</name>
</gene>
<dbReference type="AlphaFoldDB" id="A0AAW2YJ52"/>
<protein>
    <submittedName>
        <fullName evidence="1">UvrA</fullName>
    </submittedName>
</protein>
<name>A0AAW2YJ52_9EUKA</name>
<dbReference type="EMBL" id="JAOPGA020000160">
    <property type="protein sequence ID" value="KAL0477297.1"/>
    <property type="molecule type" value="Genomic_DNA"/>
</dbReference>
<organism evidence="1 2">
    <name type="scientific">Acrasis kona</name>
    <dbReference type="NCBI Taxonomy" id="1008807"/>
    <lineage>
        <taxon>Eukaryota</taxon>
        <taxon>Discoba</taxon>
        <taxon>Heterolobosea</taxon>
        <taxon>Tetramitia</taxon>
        <taxon>Eutetramitia</taxon>
        <taxon>Acrasidae</taxon>
        <taxon>Acrasis</taxon>
    </lineage>
</organism>
<evidence type="ECO:0000313" key="1">
    <source>
        <dbReference type="EMBL" id="KAL0477297.1"/>
    </source>
</evidence>
<reference evidence="1 2" key="1">
    <citation type="submission" date="2024-03" db="EMBL/GenBank/DDBJ databases">
        <title>The Acrasis kona genome and developmental transcriptomes reveal deep origins of eukaryotic multicellular pathways.</title>
        <authorList>
            <person name="Sheikh S."/>
            <person name="Fu C.-J."/>
            <person name="Brown M.W."/>
            <person name="Baldauf S.L."/>
        </authorList>
    </citation>
    <scope>NUCLEOTIDE SEQUENCE [LARGE SCALE GENOMIC DNA]</scope>
    <source>
        <strain evidence="1 2">ATCC MYA-3509</strain>
    </source>
</reference>
<sequence>MQRKPPMVQQHPEYAKAVHKSIIEAPDHFYIEIDNGYHRKVVYEICEHYGYFFKTDLVKKVLRPLSNVEQEQLGEPYHGPSCQDCGGREVKIKRITIRKKTYNRNVKDVPPMEFQAAKETSGYRSPQVHPL</sequence>
<dbReference type="Proteomes" id="UP001431209">
    <property type="component" value="Unassembled WGS sequence"/>
</dbReference>